<dbReference type="PANTHER" id="PTHR32487:SF0">
    <property type="entry name" value="3-OXO-DELTA(4,5)-STEROID 5-BETA-REDUCTASE"/>
    <property type="match status" value="1"/>
</dbReference>
<dbReference type="OrthoDB" id="1731983at2759"/>
<organism evidence="2 3">
    <name type="scientific">Penicillium olsonii</name>
    <dbReference type="NCBI Taxonomy" id="99116"/>
    <lineage>
        <taxon>Eukaryota</taxon>
        <taxon>Fungi</taxon>
        <taxon>Dikarya</taxon>
        <taxon>Ascomycota</taxon>
        <taxon>Pezizomycotina</taxon>
        <taxon>Eurotiomycetes</taxon>
        <taxon>Eurotiomycetidae</taxon>
        <taxon>Eurotiales</taxon>
        <taxon>Aspergillaceae</taxon>
        <taxon>Penicillium</taxon>
    </lineage>
</organism>
<dbReference type="SUPFAM" id="SSF51735">
    <property type="entry name" value="NAD(P)-binding Rossmann-fold domains"/>
    <property type="match status" value="1"/>
</dbReference>
<protein>
    <recommendedName>
        <fullName evidence="1">PRISE-like Rossmann-fold domain-containing protein</fullName>
    </recommendedName>
</protein>
<sequence length="388" mass="44500">MTRQSAEKTAFVTGANGISGFAIIEHLIRQPKSEWKKIIVTSRRPLFNAWLDPRVQCVAVDFLDPVETIVGKIEDICADVTHAFFTSYVHSDDFKLLRDKNVPMFEHFMDAIDQSCPNLERVSLQTGGKYYGVHLGPVKVPLEEHFPRYDDKGYNFYFKQEDYLREVQSRRNTWSHNIIRPNAIIGYAPSANGMSEVVTIVIYMLICRELGLPAVFPGNENFWNSVDDNSYAPSLADLTVWAATAENTKDEAFNHTNGDVFVWKYIWNDFAHFLGLEVPEHQFEKPNGDTKKLANEIDMIEWAKDKREVWERVVKRFGGKAEAFDWGTWGFFNWATGKNWPTISSVNKARSFGWQRSDTTLNTWYETYQTFENAGILPARASMLAASS</sequence>
<dbReference type="Pfam" id="PF22917">
    <property type="entry name" value="PRISE"/>
    <property type="match status" value="1"/>
</dbReference>
<gene>
    <name evidence="2" type="ORF">POLS_LOCUS192</name>
</gene>
<dbReference type="CDD" id="cd08948">
    <property type="entry name" value="5beta-POR_like_SDR_a"/>
    <property type="match status" value="1"/>
</dbReference>
<dbReference type="InterPro" id="IPR036291">
    <property type="entry name" value="NAD(P)-bd_dom_sf"/>
</dbReference>
<evidence type="ECO:0000259" key="1">
    <source>
        <dbReference type="Pfam" id="PF22917"/>
    </source>
</evidence>
<proteinExistence type="predicted"/>
<evidence type="ECO:0000313" key="3">
    <source>
        <dbReference type="Proteomes" id="UP001153618"/>
    </source>
</evidence>
<dbReference type="Proteomes" id="UP001153618">
    <property type="component" value="Unassembled WGS sequence"/>
</dbReference>
<dbReference type="EMBL" id="CAJVOS010000006">
    <property type="protein sequence ID" value="CAG7941335.1"/>
    <property type="molecule type" value="Genomic_DNA"/>
</dbReference>
<dbReference type="Gene3D" id="3.40.50.720">
    <property type="entry name" value="NAD(P)-binding Rossmann-like Domain"/>
    <property type="match status" value="1"/>
</dbReference>
<comment type="caution">
    <text evidence="2">The sequence shown here is derived from an EMBL/GenBank/DDBJ whole genome shotgun (WGS) entry which is preliminary data.</text>
</comment>
<evidence type="ECO:0000313" key="2">
    <source>
        <dbReference type="EMBL" id="CAG7941335.1"/>
    </source>
</evidence>
<feature type="domain" description="PRISE-like Rossmann-fold" evidence="1">
    <location>
        <begin position="10"/>
        <end position="378"/>
    </location>
</feature>
<dbReference type="AlphaFoldDB" id="A0A9W4MLX5"/>
<keyword evidence="3" id="KW-1185">Reference proteome</keyword>
<dbReference type="InterPro" id="IPR055222">
    <property type="entry name" value="PRISE-like_Rossmann-fold"/>
</dbReference>
<dbReference type="PANTHER" id="PTHR32487">
    <property type="entry name" value="3-OXO-DELTA(4,5)-STEROID 5-BETA-REDUCTASE"/>
    <property type="match status" value="1"/>
</dbReference>
<accession>A0A9W4MLX5</accession>
<name>A0A9W4MLX5_PENOL</name>
<reference evidence="2" key="1">
    <citation type="submission" date="2021-07" db="EMBL/GenBank/DDBJ databases">
        <authorList>
            <person name="Branca A.L. A."/>
        </authorList>
    </citation>
    <scope>NUCLEOTIDE SEQUENCE</scope>
</reference>